<protein>
    <submittedName>
        <fullName evidence="1">Uncharacterized protein</fullName>
    </submittedName>
</protein>
<dbReference type="AlphaFoldDB" id="A0A0F9KU78"/>
<accession>A0A0F9KU78</accession>
<evidence type="ECO:0000313" key="1">
    <source>
        <dbReference type="EMBL" id="KKM25668.1"/>
    </source>
</evidence>
<organism evidence="1">
    <name type="scientific">marine sediment metagenome</name>
    <dbReference type="NCBI Taxonomy" id="412755"/>
    <lineage>
        <taxon>unclassified sequences</taxon>
        <taxon>metagenomes</taxon>
        <taxon>ecological metagenomes</taxon>
    </lineage>
</organism>
<dbReference type="EMBL" id="LAZR01012669">
    <property type="protein sequence ID" value="KKM25668.1"/>
    <property type="molecule type" value="Genomic_DNA"/>
</dbReference>
<sequence length="77" mass="8654">MPKYIVRKRKWPESFPPLKRPWELIRLADGKPVSFFATPEEAQAVAKEVEKGADLGQKLLQTGLIKGVHRTGTARGQ</sequence>
<proteinExistence type="predicted"/>
<comment type="caution">
    <text evidence="1">The sequence shown here is derived from an EMBL/GenBank/DDBJ whole genome shotgun (WGS) entry which is preliminary data.</text>
</comment>
<name>A0A0F9KU78_9ZZZZ</name>
<reference evidence="1" key="1">
    <citation type="journal article" date="2015" name="Nature">
        <title>Complex archaea that bridge the gap between prokaryotes and eukaryotes.</title>
        <authorList>
            <person name="Spang A."/>
            <person name="Saw J.H."/>
            <person name="Jorgensen S.L."/>
            <person name="Zaremba-Niedzwiedzka K."/>
            <person name="Martijn J."/>
            <person name="Lind A.E."/>
            <person name="van Eijk R."/>
            <person name="Schleper C."/>
            <person name="Guy L."/>
            <person name="Ettema T.J."/>
        </authorList>
    </citation>
    <scope>NUCLEOTIDE SEQUENCE</scope>
</reference>
<gene>
    <name evidence="1" type="ORF">LCGC14_1592680</name>
</gene>